<organism evidence="2 3">
    <name type="scientific">Mesobacillus jeotgali</name>
    <dbReference type="NCBI Taxonomy" id="129985"/>
    <lineage>
        <taxon>Bacteria</taxon>
        <taxon>Bacillati</taxon>
        <taxon>Bacillota</taxon>
        <taxon>Bacilli</taxon>
        <taxon>Bacillales</taxon>
        <taxon>Bacillaceae</taxon>
        <taxon>Mesobacillus</taxon>
    </lineage>
</organism>
<name>A0ABY9VUN5_9BACI</name>
<dbReference type="EMBL" id="CP134494">
    <property type="protein sequence ID" value="WNF24706.1"/>
    <property type="molecule type" value="Genomic_DNA"/>
</dbReference>
<dbReference type="Proteomes" id="UP001303324">
    <property type="component" value="Chromosome"/>
</dbReference>
<gene>
    <name evidence="2" type="ORF">RH061_09545</name>
</gene>
<proteinExistence type="predicted"/>
<evidence type="ECO:0000313" key="2">
    <source>
        <dbReference type="EMBL" id="WNF24706.1"/>
    </source>
</evidence>
<evidence type="ECO:0000313" key="3">
    <source>
        <dbReference type="Proteomes" id="UP001303324"/>
    </source>
</evidence>
<keyword evidence="1" id="KW-0472">Membrane</keyword>
<feature type="transmembrane region" description="Helical" evidence="1">
    <location>
        <begin position="29"/>
        <end position="48"/>
    </location>
</feature>
<reference evidence="2 3" key="1">
    <citation type="submission" date="2023-09" db="EMBL/GenBank/DDBJ databases">
        <title>Microbial mechanism of fulvic acid promoting antimony reduction mineralization in rice fields.</title>
        <authorList>
            <person name="Chen G."/>
            <person name="Lan J."/>
        </authorList>
    </citation>
    <scope>NUCLEOTIDE SEQUENCE [LARGE SCALE GENOMIC DNA]</scope>
    <source>
        <strain evidence="2 3">PS1</strain>
    </source>
</reference>
<evidence type="ECO:0000256" key="1">
    <source>
        <dbReference type="SAM" id="Phobius"/>
    </source>
</evidence>
<accession>A0ABY9VUN5</accession>
<dbReference type="RefSeq" id="WP_311075639.1">
    <property type="nucleotide sequence ID" value="NZ_CP134494.1"/>
</dbReference>
<protein>
    <submittedName>
        <fullName evidence="2">Uncharacterized protein</fullName>
    </submittedName>
</protein>
<keyword evidence="1" id="KW-1133">Transmembrane helix</keyword>
<keyword evidence="1" id="KW-0812">Transmembrane</keyword>
<sequence length="51" mass="6259">MKSNFQTRRIQKKYQENVSTNSQKERSPLWVNFIAFVVLVIWILNLYIDWL</sequence>
<keyword evidence="3" id="KW-1185">Reference proteome</keyword>